<evidence type="ECO:0000313" key="3">
    <source>
        <dbReference type="Proteomes" id="UP000017127"/>
    </source>
</evidence>
<keyword evidence="1" id="KW-0472">Membrane</keyword>
<dbReference type="RefSeq" id="WP_023067915.1">
    <property type="nucleotide sequence ID" value="NZ_AUZM01000047.1"/>
</dbReference>
<feature type="transmembrane region" description="Helical" evidence="1">
    <location>
        <begin position="373"/>
        <end position="392"/>
    </location>
</feature>
<dbReference type="EMBL" id="AUZM01000047">
    <property type="protein sequence ID" value="ERT05888.1"/>
    <property type="molecule type" value="Genomic_DNA"/>
</dbReference>
<evidence type="ECO:0000256" key="1">
    <source>
        <dbReference type="SAM" id="Phobius"/>
    </source>
</evidence>
<feature type="transmembrane region" description="Helical" evidence="1">
    <location>
        <begin position="841"/>
        <end position="859"/>
    </location>
</feature>
<reference evidence="2 3" key="1">
    <citation type="journal article" date="2013" name="Front. Microbiol.">
        <title>Comparative genomic analyses of the cyanobacterium, Lyngbya aestuarii BL J, a powerful hydrogen producer.</title>
        <authorList>
            <person name="Kothari A."/>
            <person name="Vaughn M."/>
            <person name="Garcia-Pichel F."/>
        </authorList>
    </citation>
    <scope>NUCLEOTIDE SEQUENCE [LARGE SCALE GENOMIC DNA]</scope>
    <source>
        <strain evidence="2 3">BL J</strain>
    </source>
</reference>
<keyword evidence="3" id="KW-1185">Reference proteome</keyword>
<feature type="transmembrane region" description="Helical" evidence="1">
    <location>
        <begin position="810"/>
        <end position="829"/>
    </location>
</feature>
<feature type="transmembrane region" description="Helical" evidence="1">
    <location>
        <begin position="106"/>
        <end position="127"/>
    </location>
</feature>
<feature type="transmembrane region" description="Helical" evidence="1">
    <location>
        <begin position="785"/>
        <end position="804"/>
    </location>
</feature>
<feature type="transmembrane region" description="Helical" evidence="1">
    <location>
        <begin position="919"/>
        <end position="936"/>
    </location>
</feature>
<dbReference type="OrthoDB" id="472871at2"/>
<feature type="transmembrane region" description="Helical" evidence="1">
    <location>
        <begin position="1216"/>
        <end position="1235"/>
    </location>
</feature>
<feature type="transmembrane region" description="Helical" evidence="1">
    <location>
        <begin position="1032"/>
        <end position="1054"/>
    </location>
</feature>
<feature type="transmembrane region" description="Helical" evidence="1">
    <location>
        <begin position="413"/>
        <end position="434"/>
    </location>
</feature>
<feature type="transmembrane region" description="Helical" evidence="1">
    <location>
        <begin position="590"/>
        <end position="610"/>
    </location>
</feature>
<accession>U7QDJ2</accession>
<feature type="transmembrane region" description="Helical" evidence="1">
    <location>
        <begin position="492"/>
        <end position="513"/>
    </location>
</feature>
<feature type="transmembrane region" description="Helical" evidence="1">
    <location>
        <begin position="187"/>
        <end position="208"/>
    </location>
</feature>
<feature type="transmembrane region" description="Helical" evidence="1">
    <location>
        <begin position="979"/>
        <end position="996"/>
    </location>
</feature>
<feature type="transmembrane region" description="Helical" evidence="1">
    <location>
        <begin position="279"/>
        <end position="299"/>
    </location>
</feature>
<feature type="transmembrane region" description="Helical" evidence="1">
    <location>
        <begin position="1066"/>
        <end position="1085"/>
    </location>
</feature>
<feature type="transmembrane region" description="Helical" evidence="1">
    <location>
        <begin position="1008"/>
        <end position="1026"/>
    </location>
</feature>
<comment type="caution">
    <text evidence="2">The sequence shown here is derived from an EMBL/GenBank/DDBJ whole genome shotgun (WGS) entry which is preliminary data.</text>
</comment>
<gene>
    <name evidence="2" type="ORF">M595_4178</name>
</gene>
<feature type="transmembrane region" description="Helical" evidence="1">
    <location>
        <begin position="617"/>
        <end position="635"/>
    </location>
</feature>
<dbReference type="PATRIC" id="fig|1348334.3.peg.4039"/>
<proteinExistence type="predicted"/>
<feature type="transmembrane region" description="Helical" evidence="1">
    <location>
        <begin position="754"/>
        <end position="773"/>
    </location>
</feature>
<feature type="transmembrane region" description="Helical" evidence="1">
    <location>
        <begin position="686"/>
        <end position="705"/>
    </location>
</feature>
<feature type="transmembrane region" description="Helical" evidence="1">
    <location>
        <begin position="726"/>
        <end position="748"/>
    </location>
</feature>
<feature type="transmembrane region" description="Helical" evidence="1">
    <location>
        <begin position="662"/>
        <end position="680"/>
    </location>
</feature>
<feature type="transmembrane region" description="Helical" evidence="1">
    <location>
        <begin position="1194"/>
        <end position="1211"/>
    </location>
</feature>
<feature type="transmembrane region" description="Helical" evidence="1">
    <location>
        <begin position="551"/>
        <end position="570"/>
    </location>
</feature>
<keyword evidence="1" id="KW-0812">Transmembrane</keyword>
<feature type="transmembrane region" description="Helical" evidence="1">
    <location>
        <begin position="319"/>
        <end position="341"/>
    </location>
</feature>
<protein>
    <submittedName>
        <fullName evidence="2">Putative membrane protein</fullName>
    </submittedName>
</protein>
<feature type="transmembrane region" description="Helical" evidence="1">
    <location>
        <begin position="348"/>
        <end position="367"/>
    </location>
</feature>
<feature type="transmembrane region" description="Helical" evidence="1">
    <location>
        <begin position="1091"/>
        <end position="1109"/>
    </location>
</feature>
<feature type="transmembrane region" description="Helical" evidence="1">
    <location>
        <begin position="454"/>
        <end position="480"/>
    </location>
</feature>
<feature type="transmembrane region" description="Helical" evidence="1">
    <location>
        <begin position="1169"/>
        <end position="1188"/>
    </location>
</feature>
<evidence type="ECO:0000313" key="2">
    <source>
        <dbReference type="EMBL" id="ERT05888.1"/>
    </source>
</evidence>
<feature type="transmembrane region" description="Helical" evidence="1">
    <location>
        <begin position="895"/>
        <end position="913"/>
    </location>
</feature>
<name>U7QDJ2_9CYAN</name>
<feature type="transmembrane region" description="Helical" evidence="1">
    <location>
        <begin position="1241"/>
        <end position="1259"/>
    </location>
</feature>
<feature type="transmembrane region" description="Helical" evidence="1">
    <location>
        <begin position="519"/>
        <end position="539"/>
    </location>
</feature>
<sequence>MSSPIIKFIEFQVRIRSDHSAVLDGLEAWLNLGLLSDEQVRHICENSFSEPLPPQTLDQISPSPISEENSTVEASVPVRKPQPNPDLSSLPSQLFQSLKAEFSVRWLLFLGLFMVLVSSGVLVASRWQELPTIGQYGVLLAYTLGFGIVTVWPGLQSRLPLTSETLKWVTLLLIPLNFWAIDGLGLLYSSLGISIVSIFILTAITIILNPRLSSREPQEILLQRLLILNQLGLSYLQLGWKIPNIPLIALYFGIIGTGIVSFYRRQNHEQIRLNSRENLPLIFCLIPLAFLWWRIIFVVNLDLTQFGLALGLTGGLLSLYSSVWLQRFAYLFLAIGWLVSIETKPEQALAVSGIALVIFGINLRQFWRQRDLAFIFITGLQAQWLIWRLIPVESQQKIIQTALQITQSSDEPWILIAWVGLIYLILMLTLTDWIHQSQHPKLALFGERLTLELGILLTIISLFDPVVRSLYLLISTLILVVYTIRRQPLRVFLVYLTHLTGLFAFASFIDLYFPQLSLSQWGVLSILFMLGEWIFYTIYTRQHSLLIANSIVNSAWYIGLGLAALSYQFLYSHSSYNLNDLCSNLACQGLSQWGIIWLITPIALTTIASLTLPRRQLASKLSIVALVMIQLLVFRIPGIRLISWGVATGLMVLNTYYLQNQLSATITVGFGLTFYGFLVWEMVPNLTLTGGLVFIGIALNVLWIIQARLNRFSSYIASLYVTAVEIWTPILCWFQLISLTFYAIGIYWQLFNPSALAILATILSIIAVVIHLLNHPETENREQYPPLFIYILGWEVELLMAHTFGFTENALFNLSIANLILGLIAQVLGDYWKHRIRIHHLPHPWQVLPLFYGIFGAVLRSSGSFDNWTGISLFILAFIFLGVGRRSPELKPLTYIGVFGVSLAAYQLLVYNLSSAPLAEQFIAFAGLGTTIVYVYRLFSPQLIHYLYLSETEIKIIAHLHWAMSSCFLIASLPLPSELNSFISLGIGVFLTRYAIFQGRYNSKAREADFWVYIGCLEAAAIGYFISDLLNLGRFLIPWGGAIVSIIAYFLYFMPWQNWGWPIKPWRRVAISIPILTVVLTSVITESTLEFSWYFSTSIAIILYLILAQFSQQIKLTYFSVGLINFAYYHWLFSTEYDLNALGDTIIPGLSILYIAQIDPYLKHPQQKVLRHWIRIIGIGMICFAALLTNKETGIVPGLVSLTAIFIGLGLRIRAFLYVGTAIFLINAVNQLLILNSIYSFLKWIVGFILGLLLIWIAANFETRREQIVTALQNWINELEEWE</sequence>
<keyword evidence="1" id="KW-1133">Transmembrane helix</keyword>
<organism evidence="2 3">
    <name type="scientific">Lyngbya aestuarii BL J</name>
    <dbReference type="NCBI Taxonomy" id="1348334"/>
    <lineage>
        <taxon>Bacteria</taxon>
        <taxon>Bacillati</taxon>
        <taxon>Cyanobacteriota</taxon>
        <taxon>Cyanophyceae</taxon>
        <taxon>Oscillatoriophycideae</taxon>
        <taxon>Oscillatoriales</taxon>
        <taxon>Microcoleaceae</taxon>
        <taxon>Lyngbya</taxon>
    </lineage>
</organism>
<feature type="transmembrane region" description="Helical" evidence="1">
    <location>
        <begin position="244"/>
        <end position="263"/>
    </location>
</feature>
<dbReference type="Proteomes" id="UP000017127">
    <property type="component" value="Unassembled WGS sequence"/>
</dbReference>
<feature type="transmembrane region" description="Helical" evidence="1">
    <location>
        <begin position="165"/>
        <end position="181"/>
    </location>
</feature>
<feature type="transmembrane region" description="Helical" evidence="1">
    <location>
        <begin position="133"/>
        <end position="153"/>
    </location>
</feature>
<feature type="transmembrane region" description="Helical" evidence="1">
    <location>
        <begin position="865"/>
        <end position="883"/>
    </location>
</feature>